<protein>
    <submittedName>
        <fullName evidence="2">PilZ domain-containing protein</fullName>
    </submittedName>
</protein>
<dbReference type="InterPro" id="IPR009875">
    <property type="entry name" value="PilZ_domain"/>
</dbReference>
<keyword evidence="3" id="KW-1185">Reference proteome</keyword>
<proteinExistence type="predicted"/>
<dbReference type="Pfam" id="PF07238">
    <property type="entry name" value="PilZ"/>
    <property type="match status" value="2"/>
</dbReference>
<evidence type="ECO:0000313" key="2">
    <source>
        <dbReference type="EMBL" id="REL31847.1"/>
    </source>
</evidence>
<name>A0A3E0U5K5_9GAMM</name>
<evidence type="ECO:0000259" key="1">
    <source>
        <dbReference type="Pfam" id="PF07238"/>
    </source>
</evidence>
<comment type="caution">
    <text evidence="2">The sequence shown here is derived from an EMBL/GenBank/DDBJ whole genome shotgun (WGS) entry which is preliminary data.</text>
</comment>
<dbReference type="RefSeq" id="WP_116016996.1">
    <property type="nucleotide sequence ID" value="NZ_QUOT01000001.1"/>
</dbReference>
<sequence>MTKNFSQYAKIIERFRGQVKQSDFEATFLDATKNIAKTERFLLKMEIKRLAQPCTRLIDLRGHVDGECKAFEDEERTHYLDDLAIRVYKDNVSAYGGYTFGVYEAVNNTENNFRVIYQREKAGSLPTAAPSGTPKVQEKLYYPAKFVPFGDFYNRQEERMNFAIAVGVTLANGEQIEATSSDLSISGVKLRFAAMQKISVGDVIKLEFTGLTQEFQFGSQSIFEYQVENISIENQVQLIGASRILDKEKDGFKQFLKGFIQGNKRRYKVNLDNTIAALKSRSLEQFALPKINELPVFVAAREGKFVPRYALTCNNNQAVYQYWQNEAKQSTLYNLIDSDRVERMLRAEKTGHSLLVYSFVHQSQGRSYFYTADEKQLAQDESFARHFLGFAASKSTFAVTMLSIVAVDKAKANAPLTLANTLTKKDAYLDMPISEEVQSILSGLSYIVVATDVTTKQIRSDYQQFNYDDIVTSKLKAFGHKRLVNVPAMDEIGVNYRNQRQEPRFVYKTPVEVEAEGVMWTGTSQDFSVSGLKVHLDKSAVLTKGEIVKIAFPNLQKITSTFELKSLPYEVMRINKKKNVLNLRVHVERHQHIGRAFFKVLIEKNKAKLTKEEYADMTPGLAKALRTIYAKSTSVPSFFVQSSGSRYKVETLAIGNNEKPFLMSMKGLSDRPKHLNLYPLLHHPEAANLVNLTLKKLQQADAPAEETLFISIKRNVDAIDQAVTTKLASELSSTKLKKMFIDKARKNGEFYCVQIKLSRTVEPDMEHLNPELSYIGSYAIHRGKQLEQEIWSVAGVMQCFDITQEVINRHKLLN</sequence>
<dbReference type="SUPFAM" id="SSF141371">
    <property type="entry name" value="PilZ domain-like"/>
    <property type="match status" value="1"/>
</dbReference>
<dbReference type="Gene3D" id="2.40.10.220">
    <property type="entry name" value="predicted glycosyltransferase like domains"/>
    <property type="match status" value="2"/>
</dbReference>
<dbReference type="EMBL" id="QUOT01000001">
    <property type="protein sequence ID" value="REL31847.1"/>
    <property type="molecule type" value="Genomic_DNA"/>
</dbReference>
<organism evidence="2 3">
    <name type="scientific">Thalassotalea euphylliae</name>
    <dbReference type="NCBI Taxonomy" id="1655234"/>
    <lineage>
        <taxon>Bacteria</taxon>
        <taxon>Pseudomonadati</taxon>
        <taxon>Pseudomonadota</taxon>
        <taxon>Gammaproteobacteria</taxon>
        <taxon>Alteromonadales</taxon>
        <taxon>Colwelliaceae</taxon>
        <taxon>Thalassotalea</taxon>
    </lineage>
</organism>
<evidence type="ECO:0000313" key="3">
    <source>
        <dbReference type="Proteomes" id="UP000256899"/>
    </source>
</evidence>
<accession>A0A3E0U5K5</accession>
<dbReference type="GO" id="GO:0035438">
    <property type="term" value="F:cyclic-di-GMP binding"/>
    <property type="evidence" value="ECO:0007669"/>
    <property type="project" value="InterPro"/>
</dbReference>
<reference evidence="3" key="1">
    <citation type="submission" date="2018-08" db="EMBL/GenBank/DDBJ databases">
        <title>Thalassotalea euphylliae genome.</title>
        <authorList>
            <person name="Summers S."/>
            <person name="Rice S.A."/>
            <person name="Freckelton M.L."/>
            <person name="Nedved B.T."/>
            <person name="Hadfield M.G."/>
        </authorList>
    </citation>
    <scope>NUCLEOTIDE SEQUENCE [LARGE SCALE GENOMIC DNA]</scope>
    <source>
        <strain evidence="3">H3</strain>
    </source>
</reference>
<dbReference type="Proteomes" id="UP000256899">
    <property type="component" value="Unassembled WGS sequence"/>
</dbReference>
<feature type="domain" description="PilZ" evidence="1">
    <location>
        <begin position="498"/>
        <end position="586"/>
    </location>
</feature>
<gene>
    <name evidence="2" type="ORF">DXX94_14595</name>
</gene>
<dbReference type="AlphaFoldDB" id="A0A3E0U5K5"/>
<feature type="domain" description="PilZ" evidence="1">
    <location>
        <begin position="154"/>
        <end position="216"/>
    </location>
</feature>